<dbReference type="InterPro" id="IPR010352">
    <property type="entry name" value="DUF945"/>
</dbReference>
<accession>A0ABS5HKW6</accession>
<dbReference type="EMBL" id="JAGSSW010000012">
    <property type="protein sequence ID" value="MBR8464705.1"/>
    <property type="molecule type" value="Genomic_DNA"/>
</dbReference>
<keyword evidence="3" id="KW-1185">Reference proteome</keyword>
<gene>
    <name evidence="2" type="ORF">KDD93_09045</name>
</gene>
<dbReference type="Pfam" id="PF06097">
    <property type="entry name" value="DUF945"/>
    <property type="match status" value="1"/>
</dbReference>
<evidence type="ECO:0000313" key="3">
    <source>
        <dbReference type="Proteomes" id="UP000682951"/>
    </source>
</evidence>
<evidence type="ECO:0000313" key="2">
    <source>
        <dbReference type="EMBL" id="MBR8464705.1"/>
    </source>
</evidence>
<protein>
    <submittedName>
        <fullName evidence="2">DUF945 family protein</fullName>
    </submittedName>
</protein>
<keyword evidence="1" id="KW-1133">Transmembrane helix</keyword>
<keyword evidence="1" id="KW-0472">Membrane</keyword>
<reference evidence="2 3" key="1">
    <citation type="submission" date="2021-04" db="EMBL/GenBank/DDBJ databases">
        <title>Molecular and phenotypic characterization and identification of bacterial isolates recovered from the Anatolian ground squirrels (Spermophilus xanthoprymnus) and which have the potential to form a new species in the Campylobacter genus.</title>
        <authorList>
            <person name="Aydin F."/>
            <person name="Abay S."/>
            <person name="Kayman T."/>
            <person name="Karakaya E."/>
            <person name="Mustak H.K."/>
            <person name="Mustak I.B."/>
            <person name="Bilgin N."/>
            <person name="Duzler A."/>
            <person name="Sahin O."/>
            <person name="Guran O."/>
            <person name="Saticioglu I.B."/>
        </authorList>
    </citation>
    <scope>NUCLEOTIDE SEQUENCE [LARGE SCALE GENOMIC DNA]</scope>
    <source>
        <strain evidence="3">faydin-G24</strain>
    </source>
</reference>
<feature type="transmembrane region" description="Helical" evidence="1">
    <location>
        <begin position="5"/>
        <end position="22"/>
    </location>
</feature>
<comment type="caution">
    <text evidence="2">The sequence shown here is derived from an EMBL/GenBank/DDBJ whole genome shotgun (WGS) entry which is preliminary data.</text>
</comment>
<dbReference type="Proteomes" id="UP000682951">
    <property type="component" value="Unassembled WGS sequence"/>
</dbReference>
<evidence type="ECO:0000256" key="1">
    <source>
        <dbReference type="SAM" id="Phobius"/>
    </source>
</evidence>
<keyword evidence="1" id="KW-0812">Transmembrane</keyword>
<sequence length="442" mass="50010">MKKILYIIAILAVGFGGFVFYLQDYVKSKYDEYTLNLQNISFNNGLSIDLKQKSYKKGLFDARGVIGGYVKIANEVVEVEVISDIKYGLNVLSGAIDINNAVKILTDKESVVRIFGTDTPLSISSKIYADESADVVAKLVAINYHNHNSIKSDPITIFVNAKKDGFKSYELDMPSFSLKNDGNELSLQGLKFDSKLDDYIKFKDYILYKMPIEKENSSFVIDKFIVKSQGEESIDLQINDMTAWGESRYKGEKVDMDIGYKIANIKLDSQDIIKNLDVELSAEGFNFVAYVKHFNIFDNMTNTLDISDEMLLKSQQAVLELLSGAKINLKKLSLANPKDRVVDFKFNLKFPDINTKDFESIMALYYGVDFDGELKTKGSFTEFIRDYNLPDTSTVFVVAMLEEQLKLKNGENSLLKFKYDKNNMDIIINDDIKLSSLMGSGF</sequence>
<proteinExistence type="predicted"/>
<organism evidence="2 3">
    <name type="scientific">Campylobacter anatolicus</name>
    <dbReference type="NCBI Taxonomy" id="2829105"/>
    <lineage>
        <taxon>Bacteria</taxon>
        <taxon>Pseudomonadati</taxon>
        <taxon>Campylobacterota</taxon>
        <taxon>Epsilonproteobacteria</taxon>
        <taxon>Campylobacterales</taxon>
        <taxon>Campylobacteraceae</taxon>
        <taxon>Campylobacter</taxon>
    </lineage>
</organism>
<name>A0ABS5HKW6_9BACT</name>
<dbReference type="RefSeq" id="WP_212139569.1">
    <property type="nucleotide sequence ID" value="NZ_JAGSSW010000012.1"/>
</dbReference>